<accession>A0A9N9PXX4</accession>
<sequence>MRFSTTILFAAQLSALLAMPTAEISNVESRDTKDTAANPALLERTPMGASTEKQLDFSSESGAIFKRREINYNLDYSGPSRRGPGHKREINYNLDYSGPSRRGPGHKRETATHAGYQKREFHGSLKNSGPSPRGRGHKRSVGDDKTAGLDSEEY</sequence>
<dbReference type="OrthoDB" id="1936010at2759"/>
<evidence type="ECO:0000313" key="3">
    <source>
        <dbReference type="EMBL" id="CAG8959318.1"/>
    </source>
</evidence>
<reference evidence="3" key="1">
    <citation type="submission" date="2021-07" db="EMBL/GenBank/DDBJ databases">
        <authorList>
            <person name="Durling M."/>
        </authorList>
    </citation>
    <scope>NUCLEOTIDE SEQUENCE</scope>
</reference>
<feature type="compositionally biased region" description="Basic and acidic residues" evidence="1">
    <location>
        <begin position="106"/>
        <end position="123"/>
    </location>
</feature>
<keyword evidence="2" id="KW-0732">Signal</keyword>
<evidence type="ECO:0000256" key="1">
    <source>
        <dbReference type="SAM" id="MobiDB-lite"/>
    </source>
</evidence>
<feature type="chain" id="PRO_5040201969" evidence="2">
    <location>
        <begin position="19"/>
        <end position="154"/>
    </location>
</feature>
<comment type="caution">
    <text evidence="3">The sequence shown here is derived from an EMBL/GenBank/DDBJ whole genome shotgun (WGS) entry which is preliminary data.</text>
</comment>
<evidence type="ECO:0000313" key="4">
    <source>
        <dbReference type="Proteomes" id="UP000696280"/>
    </source>
</evidence>
<dbReference type="Proteomes" id="UP000696280">
    <property type="component" value="Unassembled WGS sequence"/>
</dbReference>
<feature type="region of interest" description="Disordered" evidence="1">
    <location>
        <begin position="25"/>
        <end position="60"/>
    </location>
</feature>
<gene>
    <name evidence="3" type="ORF">HYFRA_00013088</name>
</gene>
<name>A0A9N9PXX4_9HELO</name>
<proteinExistence type="predicted"/>
<evidence type="ECO:0000256" key="2">
    <source>
        <dbReference type="SAM" id="SignalP"/>
    </source>
</evidence>
<keyword evidence="4" id="KW-1185">Reference proteome</keyword>
<feature type="region of interest" description="Disordered" evidence="1">
    <location>
        <begin position="74"/>
        <end position="154"/>
    </location>
</feature>
<organism evidence="3 4">
    <name type="scientific">Hymenoscyphus fraxineus</name>
    <dbReference type="NCBI Taxonomy" id="746836"/>
    <lineage>
        <taxon>Eukaryota</taxon>
        <taxon>Fungi</taxon>
        <taxon>Dikarya</taxon>
        <taxon>Ascomycota</taxon>
        <taxon>Pezizomycotina</taxon>
        <taxon>Leotiomycetes</taxon>
        <taxon>Helotiales</taxon>
        <taxon>Helotiaceae</taxon>
        <taxon>Hymenoscyphus</taxon>
    </lineage>
</organism>
<feature type="signal peptide" evidence="2">
    <location>
        <begin position="1"/>
        <end position="18"/>
    </location>
</feature>
<dbReference type="EMBL" id="CAJVRL010000091">
    <property type="protein sequence ID" value="CAG8959318.1"/>
    <property type="molecule type" value="Genomic_DNA"/>
</dbReference>
<protein>
    <submittedName>
        <fullName evidence="3">Uncharacterized protein</fullName>
    </submittedName>
</protein>
<dbReference type="AlphaFoldDB" id="A0A9N9PXX4"/>